<name>A0A967E8S2_9FLAO</name>
<dbReference type="Pfam" id="PF00582">
    <property type="entry name" value="Usp"/>
    <property type="match status" value="1"/>
</dbReference>
<dbReference type="Gene3D" id="3.40.50.12370">
    <property type="match status" value="1"/>
</dbReference>
<feature type="domain" description="UspA" evidence="2">
    <location>
        <begin position="1"/>
        <end position="143"/>
    </location>
</feature>
<evidence type="ECO:0000256" key="1">
    <source>
        <dbReference type="ARBA" id="ARBA00008791"/>
    </source>
</evidence>
<dbReference type="CDD" id="cd00293">
    <property type="entry name" value="USP-like"/>
    <property type="match status" value="1"/>
</dbReference>
<accession>A0A967E8S2</accession>
<dbReference type="PANTHER" id="PTHR46268:SF6">
    <property type="entry name" value="UNIVERSAL STRESS PROTEIN UP12"/>
    <property type="match status" value="1"/>
</dbReference>
<reference evidence="3" key="2">
    <citation type="submission" date="2020-03" db="EMBL/GenBank/DDBJ databases">
        <title>Flavobacteriaceae bacterium strain TP-CH-4, a member of the family Flavobacteriaceae isolated from a deep-sea seamount.</title>
        <authorList>
            <person name="Zhang D.-C."/>
        </authorList>
    </citation>
    <scope>NUCLEOTIDE SEQUENCE</scope>
    <source>
        <strain evidence="3">TP-CH-4</strain>
    </source>
</reference>
<dbReference type="PRINTS" id="PR01438">
    <property type="entry name" value="UNVRSLSTRESS"/>
</dbReference>
<dbReference type="InterPro" id="IPR006016">
    <property type="entry name" value="UspA"/>
</dbReference>
<sequence length="296" mass="34026">MKKIVYATDCTKRSAPALRYAYRLSRSMQAELHVLHVYELPPITVSTIRPQEQLRKWENQEQKEIVANYCTTHLKNELYVDPVKVEVVESSFVAKSIIAACERLDADLVIVGMKDDYTLRGIFAGNIANELLDKLYVPLLVLPNNSYYHGLSTLVYATDFEDADVEAIRSLVSIAEPYRALIKVVHVPLKKESDASVRMEWFEKEVRRKISYPELVFGLVHADDVESGLQGSIQKEHADMLVMMEREHPSLFDKLFHKDLVRSMQTAVSVPLLVFNQQRIRLRMAEQEDVSYSFAF</sequence>
<dbReference type="EMBL" id="VIKU02000010">
    <property type="protein sequence ID" value="NHF61579.1"/>
    <property type="molecule type" value="Genomic_DNA"/>
</dbReference>
<proteinExistence type="inferred from homology"/>
<comment type="caution">
    <text evidence="3">The sequence shown here is derived from an EMBL/GenBank/DDBJ whole genome shotgun (WGS) entry which is preliminary data.</text>
</comment>
<dbReference type="SUPFAM" id="SSF52402">
    <property type="entry name" value="Adenine nucleotide alpha hydrolases-like"/>
    <property type="match status" value="2"/>
</dbReference>
<protein>
    <submittedName>
        <fullName evidence="3">Universal stress protein</fullName>
    </submittedName>
</protein>
<gene>
    <name evidence="3" type="ORF">FK220_019660</name>
</gene>
<dbReference type="AlphaFoldDB" id="A0A967E8S2"/>
<dbReference type="RefSeq" id="WP_152576072.1">
    <property type="nucleotide sequence ID" value="NZ_VIKU02000010.1"/>
</dbReference>
<evidence type="ECO:0000259" key="2">
    <source>
        <dbReference type="Pfam" id="PF00582"/>
    </source>
</evidence>
<keyword evidence="4" id="KW-1185">Reference proteome</keyword>
<dbReference type="PANTHER" id="PTHR46268">
    <property type="entry name" value="STRESS RESPONSE PROTEIN NHAX"/>
    <property type="match status" value="1"/>
</dbReference>
<dbReference type="Proteomes" id="UP000707206">
    <property type="component" value="Unassembled WGS sequence"/>
</dbReference>
<evidence type="ECO:0000313" key="3">
    <source>
        <dbReference type="EMBL" id="NHF61579.1"/>
    </source>
</evidence>
<reference evidence="3" key="1">
    <citation type="submission" date="2019-07" db="EMBL/GenBank/DDBJ databases">
        <authorList>
            <person name="De-Chao Zhang Q."/>
        </authorList>
    </citation>
    <scope>NUCLEOTIDE SEQUENCE</scope>
    <source>
        <strain evidence="3">TP-CH-4</strain>
    </source>
</reference>
<dbReference type="InterPro" id="IPR006015">
    <property type="entry name" value="Universal_stress_UspA"/>
</dbReference>
<organism evidence="3 4">
    <name type="scientific">Pelagihabitans pacificus</name>
    <dbReference type="NCBI Taxonomy" id="2696054"/>
    <lineage>
        <taxon>Bacteria</taxon>
        <taxon>Pseudomonadati</taxon>
        <taxon>Bacteroidota</taxon>
        <taxon>Flavobacteriia</taxon>
        <taxon>Flavobacteriales</taxon>
        <taxon>Flavobacteriaceae</taxon>
        <taxon>Pelagihabitans</taxon>
    </lineage>
</organism>
<comment type="similarity">
    <text evidence="1">Belongs to the universal stress protein A family.</text>
</comment>
<evidence type="ECO:0000313" key="4">
    <source>
        <dbReference type="Proteomes" id="UP000707206"/>
    </source>
</evidence>